<dbReference type="OrthoDB" id="9787072at2"/>
<comment type="similarity">
    <text evidence="6">Belongs to the acetyltransferase family. OlsB subfamily.</text>
</comment>
<keyword evidence="12" id="KW-1185">Reference proteome</keyword>
<dbReference type="AlphaFoldDB" id="A0A0D0NHF2"/>
<dbReference type="GO" id="GO:0006629">
    <property type="term" value="P:lipid metabolic process"/>
    <property type="evidence" value="ECO:0007669"/>
    <property type="project" value="UniProtKB-KW"/>
</dbReference>
<dbReference type="STRING" id="1123501.Wenmar_03699"/>
<evidence type="ECO:0000313" key="11">
    <source>
        <dbReference type="EMBL" id="KIQ67740.1"/>
    </source>
</evidence>
<evidence type="ECO:0000256" key="8">
    <source>
        <dbReference type="ARBA" id="ARBA00039866"/>
    </source>
</evidence>
<dbReference type="Proteomes" id="UP000035100">
    <property type="component" value="Unassembled WGS sequence"/>
</dbReference>
<evidence type="ECO:0000256" key="10">
    <source>
        <dbReference type="ARBA" id="ARBA00047785"/>
    </source>
</evidence>
<sequence length="252" mass="27712">MLDILPDLTLRLAAGPQDQFAVERLRYRVFVEEMGGDGPLVDHDARRERDGFDAFARSLILVDPARPEGEHVVGAYRLLDTAAARRAGQFYSEGEFDLAPLHRSGRRLMELGRTCLHPDWRGGPALWRLWSGLARLIAEEGTEILFGTASFPGTDVSALAQPLALLQRDHLAPEALRARTRRPVALPQVSRIDRRAAMLATPSLIKSYLRVGGRVGEGAFVDAAFNTTDVLMILDTGVAPVRQRALLDAARA</sequence>
<dbReference type="InterPro" id="IPR052351">
    <property type="entry name" value="Ornithine_N-alpha-AT"/>
</dbReference>
<gene>
    <name evidence="11" type="ORF">Wenmar_03699</name>
</gene>
<dbReference type="PANTHER" id="PTHR37323:SF1">
    <property type="entry name" value="L-ORNITHINE N(ALPHA)-ACYLTRANSFERASE"/>
    <property type="match status" value="1"/>
</dbReference>
<comment type="pathway">
    <text evidence="1">Lipid metabolism.</text>
</comment>
<dbReference type="SUPFAM" id="SSF55729">
    <property type="entry name" value="Acyl-CoA N-acyltransferases (Nat)"/>
    <property type="match status" value="1"/>
</dbReference>
<evidence type="ECO:0000256" key="7">
    <source>
        <dbReference type="ARBA" id="ARBA00039058"/>
    </source>
</evidence>
<dbReference type="PANTHER" id="PTHR37323">
    <property type="entry name" value="GCN5-RELATED N-ACETYLTRANSFERASE"/>
    <property type="match status" value="1"/>
</dbReference>
<dbReference type="Pfam" id="PF13444">
    <property type="entry name" value="Acetyltransf_5"/>
    <property type="match status" value="1"/>
</dbReference>
<dbReference type="InterPro" id="IPR016181">
    <property type="entry name" value="Acyl_CoA_acyltransferase"/>
</dbReference>
<accession>A0A0D0NHF2</accession>
<dbReference type="GO" id="GO:0043810">
    <property type="term" value="F:ornithine-acyl [acyl carrier protein] N-acyltransferase activity"/>
    <property type="evidence" value="ECO:0007669"/>
    <property type="project" value="UniProtKB-EC"/>
</dbReference>
<evidence type="ECO:0000256" key="1">
    <source>
        <dbReference type="ARBA" id="ARBA00005189"/>
    </source>
</evidence>
<evidence type="ECO:0000256" key="6">
    <source>
        <dbReference type="ARBA" id="ARBA00038095"/>
    </source>
</evidence>
<dbReference type="EMBL" id="AONG01000020">
    <property type="protein sequence ID" value="KIQ67740.1"/>
    <property type="molecule type" value="Genomic_DNA"/>
</dbReference>
<comment type="function">
    <text evidence="9">Catalyzes the first step in the biosynthesis of ornithine lipids, which are phosphorus-free membrane lipids. Catalyzes the 3-hydroxyacyl-acyl carrier protein-dependent acylation of ornithine to form lyso-ornithine lipid (LOL).</text>
</comment>
<protein>
    <recommendedName>
        <fullName evidence="8">L-ornithine N(alpha)-acyltransferase</fullName>
        <ecNumber evidence="7">2.3.2.30</ecNumber>
    </recommendedName>
</protein>
<name>A0A0D0NHF2_9RHOB</name>
<comment type="caution">
    <text evidence="11">The sequence shown here is derived from an EMBL/GenBank/DDBJ whole genome shotgun (WGS) entry which is preliminary data.</text>
</comment>
<keyword evidence="2" id="KW-0444">Lipid biosynthesis</keyword>
<evidence type="ECO:0000256" key="3">
    <source>
        <dbReference type="ARBA" id="ARBA00022679"/>
    </source>
</evidence>
<evidence type="ECO:0000256" key="9">
    <source>
        <dbReference type="ARBA" id="ARBA00045724"/>
    </source>
</evidence>
<organism evidence="11 12">
    <name type="scientific">Wenxinia marina DSM 24838</name>
    <dbReference type="NCBI Taxonomy" id="1123501"/>
    <lineage>
        <taxon>Bacteria</taxon>
        <taxon>Pseudomonadati</taxon>
        <taxon>Pseudomonadota</taxon>
        <taxon>Alphaproteobacteria</taxon>
        <taxon>Rhodobacterales</taxon>
        <taxon>Roseobacteraceae</taxon>
        <taxon>Wenxinia</taxon>
    </lineage>
</organism>
<comment type="catalytic activity">
    <reaction evidence="10">
        <text>a (3R)-hydroxyacyl-[ACP] + L-ornithine = a lyso-ornithine lipid + holo-[ACP] + H(+)</text>
        <dbReference type="Rhea" id="RHEA:20633"/>
        <dbReference type="Rhea" id="RHEA-COMP:9685"/>
        <dbReference type="Rhea" id="RHEA-COMP:9945"/>
        <dbReference type="ChEBI" id="CHEBI:15378"/>
        <dbReference type="ChEBI" id="CHEBI:46911"/>
        <dbReference type="ChEBI" id="CHEBI:64479"/>
        <dbReference type="ChEBI" id="CHEBI:78827"/>
        <dbReference type="ChEBI" id="CHEBI:138482"/>
        <dbReference type="EC" id="2.3.2.30"/>
    </reaction>
    <physiologicalReaction direction="left-to-right" evidence="10">
        <dbReference type="Rhea" id="RHEA:20634"/>
    </physiologicalReaction>
</comment>
<proteinExistence type="inferred from homology"/>
<dbReference type="eggNOG" id="COG3176">
    <property type="taxonomic scope" value="Bacteria"/>
</dbReference>
<dbReference type="EC" id="2.3.2.30" evidence="7"/>
<keyword evidence="3 11" id="KW-0808">Transferase</keyword>
<keyword evidence="4" id="KW-0443">Lipid metabolism</keyword>
<evidence type="ECO:0000256" key="2">
    <source>
        <dbReference type="ARBA" id="ARBA00022516"/>
    </source>
</evidence>
<dbReference type="RefSeq" id="WP_018302432.1">
    <property type="nucleotide sequence ID" value="NZ_KB902284.1"/>
</dbReference>
<dbReference type="PATRIC" id="fig|1123501.6.peg.3826"/>
<reference evidence="11 12" key="1">
    <citation type="submission" date="2013-01" db="EMBL/GenBank/DDBJ databases">
        <authorList>
            <person name="Fiebig A."/>
            <person name="Goeker M."/>
            <person name="Klenk H.-P.P."/>
        </authorList>
    </citation>
    <scope>NUCLEOTIDE SEQUENCE [LARGE SCALE GENOMIC DNA]</scope>
    <source>
        <strain evidence="11 12">DSM 24838</strain>
    </source>
</reference>
<evidence type="ECO:0000256" key="4">
    <source>
        <dbReference type="ARBA" id="ARBA00023098"/>
    </source>
</evidence>
<dbReference type="Gene3D" id="3.40.630.30">
    <property type="match status" value="1"/>
</dbReference>
<evidence type="ECO:0000256" key="5">
    <source>
        <dbReference type="ARBA" id="ARBA00023315"/>
    </source>
</evidence>
<evidence type="ECO:0000313" key="12">
    <source>
        <dbReference type="Proteomes" id="UP000035100"/>
    </source>
</evidence>
<keyword evidence="5 11" id="KW-0012">Acyltransferase</keyword>